<dbReference type="PANTHER" id="PTHR33602">
    <property type="entry name" value="REGULATORY PROTEIN RECX FAMILY PROTEIN"/>
    <property type="match status" value="1"/>
</dbReference>
<comment type="caution">
    <text evidence="7">The sequence shown here is derived from an EMBL/GenBank/DDBJ whole genome shotgun (WGS) entry which is preliminary data.</text>
</comment>
<proteinExistence type="inferred from homology"/>
<dbReference type="InterPro" id="IPR003783">
    <property type="entry name" value="Regulatory_RecX"/>
</dbReference>
<comment type="subcellular location">
    <subcellularLocation>
        <location evidence="1 5">Cytoplasm</location>
    </subcellularLocation>
</comment>
<evidence type="ECO:0000313" key="7">
    <source>
        <dbReference type="EMBL" id="SEB41968.1"/>
    </source>
</evidence>
<evidence type="ECO:0000256" key="1">
    <source>
        <dbReference type="ARBA" id="ARBA00004496"/>
    </source>
</evidence>
<dbReference type="InterPro" id="IPR053924">
    <property type="entry name" value="RecX_HTH_2nd"/>
</dbReference>
<dbReference type="InterPro" id="IPR036388">
    <property type="entry name" value="WH-like_DNA-bd_sf"/>
</dbReference>
<dbReference type="GO" id="GO:0006282">
    <property type="term" value="P:regulation of DNA repair"/>
    <property type="evidence" value="ECO:0007669"/>
    <property type="project" value="UniProtKB-UniRule"/>
</dbReference>
<dbReference type="GO" id="GO:0005737">
    <property type="term" value="C:cytoplasm"/>
    <property type="evidence" value="ECO:0007669"/>
    <property type="project" value="UniProtKB-SubCell"/>
</dbReference>
<dbReference type="Proteomes" id="UP000183687">
    <property type="component" value="Unassembled WGS sequence"/>
</dbReference>
<evidence type="ECO:0000256" key="5">
    <source>
        <dbReference type="HAMAP-Rule" id="MF_01114"/>
    </source>
</evidence>
<evidence type="ECO:0000256" key="3">
    <source>
        <dbReference type="ARBA" id="ARBA00018111"/>
    </source>
</evidence>
<gene>
    <name evidence="5" type="primary">recX</name>
    <name evidence="7" type="ORF">SAMN04489746_0156</name>
</gene>
<evidence type="ECO:0000256" key="2">
    <source>
        <dbReference type="ARBA" id="ARBA00009695"/>
    </source>
</evidence>
<organism evidence="7 8">
    <name type="scientific">Atopobium minutum</name>
    <dbReference type="NCBI Taxonomy" id="1381"/>
    <lineage>
        <taxon>Bacteria</taxon>
        <taxon>Bacillati</taxon>
        <taxon>Actinomycetota</taxon>
        <taxon>Coriobacteriia</taxon>
        <taxon>Coriobacteriales</taxon>
        <taxon>Atopobiaceae</taxon>
        <taxon>Atopobium</taxon>
    </lineage>
</organism>
<keyword evidence="4 5" id="KW-0963">Cytoplasm</keyword>
<sequence length="221" mass="25518">MPAETFSWDCELPDRTASVLGARKPKAQLRITSEIMGEETFYIPIVVARKLLSAHKKHEIVPQSRAEVLYELGRLSEHCAFLRLTKLVDRRDYSSKEASDKLRLDGYSQKSIEYALARAIKLNFINDQRFAEVFIRSKVSMGWGKLRIERELLAKGIDIAEISGWPDDFYEEQSESDRAYAFICTKAIPEKNAYQKLMRKLVSRGFSYEVASHAVKRYLQE</sequence>
<evidence type="ECO:0000256" key="4">
    <source>
        <dbReference type="ARBA" id="ARBA00022490"/>
    </source>
</evidence>
<dbReference type="Pfam" id="PF02631">
    <property type="entry name" value="RecX_HTH2"/>
    <property type="match status" value="1"/>
</dbReference>
<dbReference type="AlphaFoldDB" id="A0AB38A4N9"/>
<evidence type="ECO:0000313" key="8">
    <source>
        <dbReference type="Proteomes" id="UP000183687"/>
    </source>
</evidence>
<dbReference type="PANTHER" id="PTHR33602:SF1">
    <property type="entry name" value="REGULATORY PROTEIN RECX FAMILY PROTEIN"/>
    <property type="match status" value="1"/>
</dbReference>
<comment type="similarity">
    <text evidence="2 5">Belongs to the RecX family.</text>
</comment>
<reference evidence="7 8" key="1">
    <citation type="submission" date="2016-10" db="EMBL/GenBank/DDBJ databases">
        <authorList>
            <person name="Varghese N."/>
            <person name="Submissions S."/>
        </authorList>
    </citation>
    <scope>NUCLEOTIDE SEQUENCE [LARGE SCALE GENOMIC DNA]</scope>
    <source>
        <strain evidence="7 8">DSM 20586</strain>
    </source>
</reference>
<accession>A0AB38A4N9</accession>
<protein>
    <recommendedName>
        <fullName evidence="3 5">Regulatory protein RecX</fullName>
    </recommendedName>
</protein>
<dbReference type="RefSeq" id="WP_002563611.1">
    <property type="nucleotide sequence ID" value="NZ_CALJSN010000005.1"/>
</dbReference>
<dbReference type="EMBL" id="FNSH01000001">
    <property type="protein sequence ID" value="SEB41968.1"/>
    <property type="molecule type" value="Genomic_DNA"/>
</dbReference>
<comment type="function">
    <text evidence="5">Modulates RecA activity.</text>
</comment>
<feature type="domain" description="RecX second three-helical" evidence="6">
    <location>
        <begin position="126"/>
        <end position="158"/>
    </location>
</feature>
<dbReference type="HAMAP" id="MF_01114">
    <property type="entry name" value="RecX"/>
    <property type="match status" value="1"/>
</dbReference>
<evidence type="ECO:0000259" key="6">
    <source>
        <dbReference type="Pfam" id="PF02631"/>
    </source>
</evidence>
<name>A0AB38A4N9_9ACTN</name>
<dbReference type="Gene3D" id="1.10.10.10">
    <property type="entry name" value="Winged helix-like DNA-binding domain superfamily/Winged helix DNA-binding domain"/>
    <property type="match status" value="1"/>
</dbReference>